<reference evidence="2 3" key="1">
    <citation type="submission" date="2022-08" db="EMBL/GenBank/DDBJ databases">
        <title>Aerococcaceae sp. nov isolated from spoiled eye mask.</title>
        <authorList>
            <person name="Zhou G."/>
            <person name="Xie X.-B."/>
            <person name="Shi Q.-S."/>
            <person name="Wang Y.-S."/>
            <person name="Wen X."/>
            <person name="Peng H."/>
            <person name="Yang X.-J."/>
            <person name="Tao H.-B."/>
            <person name="Huang X.-M."/>
        </authorList>
    </citation>
    <scope>NUCLEOTIDE SEQUENCE [LARGE SCALE GENOMIC DNA]</scope>
    <source>
        <strain evidence="3">DM20194951</strain>
    </source>
</reference>
<organism evidence="2 3">
    <name type="scientific">Fundicoccus culcitae</name>
    <dbReference type="NCBI Taxonomy" id="2969821"/>
    <lineage>
        <taxon>Bacteria</taxon>
        <taxon>Bacillati</taxon>
        <taxon>Bacillota</taxon>
        <taxon>Bacilli</taxon>
        <taxon>Lactobacillales</taxon>
        <taxon>Aerococcaceae</taxon>
        <taxon>Fundicoccus</taxon>
    </lineage>
</organism>
<dbReference type="EMBL" id="CP102453">
    <property type="protein sequence ID" value="UUX33360.1"/>
    <property type="molecule type" value="Genomic_DNA"/>
</dbReference>
<dbReference type="Gene3D" id="3.20.20.140">
    <property type="entry name" value="Metal-dependent hydrolases"/>
    <property type="match status" value="1"/>
</dbReference>
<dbReference type="InterPro" id="IPR016195">
    <property type="entry name" value="Pol/histidinol_Pase-like"/>
</dbReference>
<gene>
    <name evidence="2" type="ORF">NRE15_10670</name>
</gene>
<name>A0ABY5P4Q2_9LACT</name>
<protein>
    <submittedName>
        <fullName evidence="2">CehA/McbA family metallohydrolase</fullName>
    </submittedName>
</protein>
<dbReference type="Proteomes" id="UP001315967">
    <property type="component" value="Chromosome"/>
</dbReference>
<accession>A0ABY5P4Q2</accession>
<keyword evidence="3" id="KW-1185">Reference proteome</keyword>
<dbReference type="NCBIfam" id="NF038032">
    <property type="entry name" value="CehA_McbA_metalo"/>
    <property type="match status" value="1"/>
</dbReference>
<proteinExistence type="predicted"/>
<feature type="domain" description="Polymerase/histidinol phosphatase N-terminal" evidence="1">
    <location>
        <begin position="130"/>
        <end position="192"/>
    </location>
</feature>
<dbReference type="InterPro" id="IPR052018">
    <property type="entry name" value="PHP_domain"/>
</dbReference>
<dbReference type="RefSeq" id="WP_313792861.1">
    <property type="nucleotide sequence ID" value="NZ_CP102453.1"/>
</dbReference>
<dbReference type="SUPFAM" id="SSF89550">
    <property type="entry name" value="PHP domain-like"/>
    <property type="match status" value="1"/>
</dbReference>
<dbReference type="PANTHER" id="PTHR42924:SF3">
    <property type="entry name" value="POLYMERASE_HISTIDINOL PHOSPHATASE N-TERMINAL DOMAIN-CONTAINING PROTEIN"/>
    <property type="match status" value="1"/>
</dbReference>
<evidence type="ECO:0000313" key="3">
    <source>
        <dbReference type="Proteomes" id="UP001315967"/>
    </source>
</evidence>
<dbReference type="PANTHER" id="PTHR42924">
    <property type="entry name" value="EXONUCLEASE"/>
    <property type="match status" value="1"/>
</dbReference>
<sequence>MERIVFKIEKSQEGLYLPLEIEVDDVEKLGITYSYARHLEIVGGDAVYETEQAVIDFSIIGPNGQFLGSSGSNRGYLFFSERESSVGFEKLKQMAGVWTILVGAYNIPDEGIEVVYEFDTVEKAYRWFKGDTHMHTTASDGQLRGSTLVEVAKDMGLDFIMMTDHNNYHPEAGFVSDEYLTVIPGVEWTQYNGHGNFLNVEGPLAPSFVTTTEEELRAMIQKGKDAGALFVLNHPFCPNVPWKWTKELDYDAIEVWNGGTDPRANVAAIEWWHGELLKGRRVVALGGSDFHRFDQIHSLGSPTVHVYAKSKSRRDILEAIQLGALYITNNVEEVGLEMVSSDGVGMGGVAGAGESLTLTFRGLKKGFHVKIIDDVRVKDIFVEQDMKEFRVKEALSGRRFVRVEVWDERGYVSVVGMEGMLLLVSNPVYVG</sequence>
<dbReference type="SMART" id="SM00481">
    <property type="entry name" value="POLIIIAc"/>
    <property type="match status" value="1"/>
</dbReference>
<evidence type="ECO:0000259" key="1">
    <source>
        <dbReference type="SMART" id="SM00481"/>
    </source>
</evidence>
<evidence type="ECO:0000313" key="2">
    <source>
        <dbReference type="EMBL" id="UUX33360.1"/>
    </source>
</evidence>
<dbReference type="InterPro" id="IPR003141">
    <property type="entry name" value="Pol/His_phosphatase_N"/>
</dbReference>